<sequence length="55" mass="6228">MDDPANKRPLPIIPQMQNNMLTHQHLMQQAALQGTVISRTSLLVILRKPSRAQII</sequence>
<dbReference type="AlphaFoldDB" id="A0AAD5M2W1"/>
<evidence type="ECO:0000313" key="2">
    <source>
        <dbReference type="Proteomes" id="UP001196413"/>
    </source>
</evidence>
<dbReference type="Proteomes" id="UP001196413">
    <property type="component" value="Unassembled WGS sequence"/>
</dbReference>
<evidence type="ECO:0000313" key="1">
    <source>
        <dbReference type="EMBL" id="KAJ1351182.1"/>
    </source>
</evidence>
<dbReference type="EMBL" id="JAHQIW010001023">
    <property type="protein sequence ID" value="KAJ1351182.1"/>
    <property type="molecule type" value="Genomic_DNA"/>
</dbReference>
<accession>A0AAD5M2W1</accession>
<reference evidence="1" key="1">
    <citation type="submission" date="2021-06" db="EMBL/GenBank/DDBJ databases">
        <title>Parelaphostrongylus tenuis whole genome reference sequence.</title>
        <authorList>
            <person name="Garwood T.J."/>
            <person name="Larsen P.A."/>
            <person name="Fountain-Jones N.M."/>
            <person name="Garbe J.R."/>
            <person name="Macchietto M.G."/>
            <person name="Kania S.A."/>
            <person name="Gerhold R.W."/>
            <person name="Richards J.E."/>
            <person name="Wolf T.M."/>
        </authorList>
    </citation>
    <scope>NUCLEOTIDE SEQUENCE</scope>
    <source>
        <strain evidence="1">MNPRO001-30</strain>
        <tissue evidence="1">Meninges</tissue>
    </source>
</reference>
<protein>
    <submittedName>
        <fullName evidence="1">Uncharacterized protein</fullName>
    </submittedName>
</protein>
<gene>
    <name evidence="1" type="ORF">KIN20_007151</name>
</gene>
<name>A0AAD5M2W1_PARTN</name>
<proteinExistence type="predicted"/>
<comment type="caution">
    <text evidence="1">The sequence shown here is derived from an EMBL/GenBank/DDBJ whole genome shotgun (WGS) entry which is preliminary data.</text>
</comment>
<organism evidence="1 2">
    <name type="scientific">Parelaphostrongylus tenuis</name>
    <name type="common">Meningeal worm</name>
    <dbReference type="NCBI Taxonomy" id="148309"/>
    <lineage>
        <taxon>Eukaryota</taxon>
        <taxon>Metazoa</taxon>
        <taxon>Ecdysozoa</taxon>
        <taxon>Nematoda</taxon>
        <taxon>Chromadorea</taxon>
        <taxon>Rhabditida</taxon>
        <taxon>Rhabditina</taxon>
        <taxon>Rhabditomorpha</taxon>
        <taxon>Strongyloidea</taxon>
        <taxon>Metastrongylidae</taxon>
        <taxon>Parelaphostrongylus</taxon>
    </lineage>
</organism>
<keyword evidence="2" id="KW-1185">Reference proteome</keyword>